<accession>A0A9W6TNF4</accession>
<feature type="compositionally biased region" description="Polar residues" evidence="1">
    <location>
        <begin position="482"/>
        <end position="500"/>
    </location>
</feature>
<dbReference type="SUPFAM" id="SSF53098">
    <property type="entry name" value="Ribonuclease H-like"/>
    <property type="match status" value="1"/>
</dbReference>
<keyword evidence="5" id="KW-1185">Reference proteome</keyword>
<gene>
    <name evidence="4" type="ORF">Pfra01_000088000</name>
</gene>
<dbReference type="OrthoDB" id="6110546at2759"/>
<evidence type="ECO:0000259" key="2">
    <source>
        <dbReference type="Pfam" id="PF13456"/>
    </source>
</evidence>
<protein>
    <submittedName>
        <fullName evidence="4">Unnamed protein product</fullName>
    </submittedName>
</protein>
<evidence type="ECO:0000259" key="3">
    <source>
        <dbReference type="Pfam" id="PF17921"/>
    </source>
</evidence>
<feature type="domain" description="RNase H type-1" evidence="2">
    <location>
        <begin position="320"/>
        <end position="415"/>
    </location>
</feature>
<dbReference type="InterPro" id="IPR002156">
    <property type="entry name" value="RNaseH_domain"/>
</dbReference>
<dbReference type="Proteomes" id="UP001165121">
    <property type="component" value="Unassembled WGS sequence"/>
</dbReference>
<dbReference type="GO" id="GO:0003676">
    <property type="term" value="F:nucleic acid binding"/>
    <property type="evidence" value="ECO:0007669"/>
    <property type="project" value="InterPro"/>
</dbReference>
<proteinExistence type="predicted"/>
<dbReference type="EMBL" id="BSXT01000070">
    <property type="protein sequence ID" value="GMF16628.1"/>
    <property type="molecule type" value="Genomic_DNA"/>
</dbReference>
<dbReference type="InterPro" id="IPR041588">
    <property type="entry name" value="Integrase_H2C2"/>
</dbReference>
<dbReference type="InterPro" id="IPR012337">
    <property type="entry name" value="RNaseH-like_sf"/>
</dbReference>
<evidence type="ECO:0000256" key="1">
    <source>
        <dbReference type="SAM" id="MobiDB-lite"/>
    </source>
</evidence>
<dbReference type="Pfam" id="PF17921">
    <property type="entry name" value="Integrase_H2C2"/>
    <property type="match status" value="1"/>
</dbReference>
<dbReference type="InterPro" id="IPR036397">
    <property type="entry name" value="RNaseH_sf"/>
</dbReference>
<sequence>MLSRCSWSIPCRWSMTSSLTGIATSGSARWTRSAVLGGQDGSASQNNLSVCLRTEPLRVLLDAVRTNAPMIYQLIIDNALWSYVQPRGGWVSYAEKVRRADAASATQRGRLSDPNQSTPDSVIPATKFEADHRTLAESGPLCDRRVAFIDIKEENARLPRGSELLQPVHSEHGSVWCGIVPAERRRLRCQGFDARGDLAAAKLAFDVLKTKVANAPILRQFDSAREVHIMLFAIAWALPHERDADFAQLLQATVTQHIGLDGSLSHLASPSKNSATVRLDPERICAHVPRDFVGHVLSFDWSAKTEKNGGYGSCSWIIMTAASAHLPSTTVNIAENTGINNGAVTVLDRGLAALIIVGDSQLAILQSMGVMACKKETLQLELVCHKKLNDQLSSVLYLHGLRHYNASADSLATEALESKMERVVLSGDRKTELKELNRVSKILYSRTDSADSGEPRAEMTVMTRRQARRVHFEDEANKDSAGISQNTGWNDKDANLQNSRAEGLQLESPRASLRVRRVEAQAHVEVSEAEPLKRQRLTRRLVVPTTMVDEVLHSSYNSIKGGQQGIVRTSNRVKSEFYWIGLNADISKHETCPDM</sequence>
<evidence type="ECO:0000313" key="5">
    <source>
        <dbReference type="Proteomes" id="UP001165121"/>
    </source>
</evidence>
<comment type="caution">
    <text evidence="4">The sequence shown here is derived from an EMBL/GenBank/DDBJ whole genome shotgun (WGS) entry which is preliminary data.</text>
</comment>
<dbReference type="Gene3D" id="1.10.340.70">
    <property type="match status" value="1"/>
</dbReference>
<dbReference type="AlphaFoldDB" id="A0A9W6TNF4"/>
<dbReference type="Gene3D" id="3.30.420.10">
    <property type="entry name" value="Ribonuclease H-like superfamily/Ribonuclease H"/>
    <property type="match status" value="1"/>
</dbReference>
<evidence type="ECO:0000313" key="4">
    <source>
        <dbReference type="EMBL" id="GMF16628.1"/>
    </source>
</evidence>
<dbReference type="GO" id="GO:0004523">
    <property type="term" value="F:RNA-DNA hybrid ribonuclease activity"/>
    <property type="evidence" value="ECO:0007669"/>
    <property type="project" value="InterPro"/>
</dbReference>
<feature type="domain" description="Integrase zinc-binding" evidence="3">
    <location>
        <begin position="543"/>
        <end position="588"/>
    </location>
</feature>
<name>A0A9W6TNF4_9STRA</name>
<dbReference type="Pfam" id="PF13456">
    <property type="entry name" value="RVT_3"/>
    <property type="match status" value="1"/>
</dbReference>
<feature type="region of interest" description="Disordered" evidence="1">
    <location>
        <begin position="468"/>
        <end position="508"/>
    </location>
</feature>
<organism evidence="4 5">
    <name type="scientific">Phytophthora fragariaefolia</name>
    <dbReference type="NCBI Taxonomy" id="1490495"/>
    <lineage>
        <taxon>Eukaryota</taxon>
        <taxon>Sar</taxon>
        <taxon>Stramenopiles</taxon>
        <taxon>Oomycota</taxon>
        <taxon>Peronosporomycetes</taxon>
        <taxon>Peronosporales</taxon>
        <taxon>Peronosporaceae</taxon>
        <taxon>Phytophthora</taxon>
    </lineage>
</organism>
<reference evidence="4" key="1">
    <citation type="submission" date="2023-04" db="EMBL/GenBank/DDBJ databases">
        <title>Phytophthora fragariaefolia NBRC 109709.</title>
        <authorList>
            <person name="Ichikawa N."/>
            <person name="Sato H."/>
            <person name="Tonouchi N."/>
        </authorList>
    </citation>
    <scope>NUCLEOTIDE SEQUENCE</scope>
    <source>
        <strain evidence="4">NBRC 109709</strain>
    </source>
</reference>